<dbReference type="Proteomes" id="UP000801864">
    <property type="component" value="Unassembled WGS sequence"/>
</dbReference>
<dbReference type="PANTHER" id="PTHR12110:SF21">
    <property type="entry name" value="XYLOSE ISOMERASE-LIKE TIM BARREL DOMAIN-CONTAINING PROTEIN"/>
    <property type="match status" value="1"/>
</dbReference>
<protein>
    <recommendedName>
        <fullName evidence="1">Xylose isomerase-like TIM barrel domain-containing protein</fullName>
    </recommendedName>
</protein>
<dbReference type="Pfam" id="PF01261">
    <property type="entry name" value="AP_endonuc_2"/>
    <property type="match status" value="1"/>
</dbReference>
<organism evidence="2 3">
    <name type="scientific">Trichoderma lentiforme</name>
    <dbReference type="NCBI Taxonomy" id="1567552"/>
    <lineage>
        <taxon>Eukaryota</taxon>
        <taxon>Fungi</taxon>
        <taxon>Dikarya</taxon>
        <taxon>Ascomycota</taxon>
        <taxon>Pezizomycotina</taxon>
        <taxon>Sordariomycetes</taxon>
        <taxon>Hypocreomycetidae</taxon>
        <taxon>Hypocreales</taxon>
        <taxon>Hypocreaceae</taxon>
        <taxon>Trichoderma</taxon>
    </lineage>
</organism>
<dbReference type="InterPro" id="IPR036237">
    <property type="entry name" value="Xyl_isomerase-like_sf"/>
</dbReference>
<accession>A0A9P5CDB8</accession>
<evidence type="ECO:0000313" key="2">
    <source>
        <dbReference type="EMBL" id="KAF3073230.1"/>
    </source>
</evidence>
<dbReference type="EMBL" id="QLNT01000007">
    <property type="protein sequence ID" value="KAF3073230.1"/>
    <property type="molecule type" value="Genomic_DNA"/>
</dbReference>
<reference evidence="2 3" key="1">
    <citation type="submission" date="2018-06" db="EMBL/GenBank/DDBJ databases">
        <title>Genome analysis of cellulolytic fungus Trichoderma lentiforme CFAM-422.</title>
        <authorList>
            <person name="Steindorff A.S."/>
            <person name="Formighieri E.F."/>
            <person name="Midorikawa G.E.O."/>
            <person name="Tamietti M.S."/>
            <person name="Ramos E.Z."/>
            <person name="Silva A.S."/>
            <person name="Bon E.P.S."/>
            <person name="Mendes T.D."/>
            <person name="Damaso M.C.T."/>
            <person name="Favaro L.C.L."/>
        </authorList>
    </citation>
    <scope>NUCLEOTIDE SEQUENCE [LARGE SCALE GENOMIC DNA]</scope>
    <source>
        <strain evidence="2 3">CFAM-422</strain>
    </source>
</reference>
<name>A0A9P5CDB8_9HYPO</name>
<evidence type="ECO:0000313" key="3">
    <source>
        <dbReference type="Proteomes" id="UP000801864"/>
    </source>
</evidence>
<keyword evidence="3" id="KW-1185">Reference proteome</keyword>
<proteinExistence type="predicted"/>
<dbReference type="PANTHER" id="PTHR12110">
    <property type="entry name" value="HYDROXYPYRUVATE ISOMERASE"/>
    <property type="match status" value="1"/>
</dbReference>
<comment type="caution">
    <text evidence="2">The sequence shown here is derived from an EMBL/GenBank/DDBJ whole genome shotgun (WGS) entry which is preliminary data.</text>
</comment>
<dbReference type="AlphaFoldDB" id="A0A9P5CDB8"/>
<dbReference type="InterPro" id="IPR050312">
    <property type="entry name" value="IolE/XylAMocC-like"/>
</dbReference>
<evidence type="ECO:0000259" key="1">
    <source>
        <dbReference type="Pfam" id="PF01261"/>
    </source>
</evidence>
<dbReference type="InterPro" id="IPR013022">
    <property type="entry name" value="Xyl_isomerase-like_TIM-brl"/>
</dbReference>
<dbReference type="SUPFAM" id="SSF51658">
    <property type="entry name" value="Xylose isomerase-like"/>
    <property type="match status" value="1"/>
</dbReference>
<sequence>MSYKPSICTVSLGRCSAGHSLEHKLDMARKYGFRAVELFFEDLLDLTKTMPGGDQPNNQLAAAAIIRQLCDDRELSILCLQPFMHYEGLVDRQLHQQKLNDAKLWVHMAHILGTEMILLPSSFLSPSEVSADMDVIVQDMVEIAEIGLEASPVIKFAYEALCWGTRVDTWEMSWDVVQRVNRPNFGICLDTFNIAGRIYADPSVSSGRTDNCDEAVEASLHEMIVSVDPKKLFLVQMADAEKLSQPLDSSHPFYNEEQPPRMSWSRNARLFYGESQHGGYLPVKRILDVIIRDLGYQGWLSFEVFNRALLEKDGRVPETMARRAAQSWRRMERDLSLGRSTMNYKTQALLCSSVNLHMLRGKLNRSCISKHAQSANDRLRFIAQVTMPPPLLPCVNIRDVNLNKRNSHAKESVANRHAGVCKGARVDDDCINFPSCCLDLIYNGSFVIGLKGFDLYR</sequence>
<feature type="domain" description="Xylose isomerase-like TIM barrel" evidence="1">
    <location>
        <begin position="26"/>
        <end position="328"/>
    </location>
</feature>
<dbReference type="Gene3D" id="3.20.20.150">
    <property type="entry name" value="Divalent-metal-dependent TIM barrel enzymes"/>
    <property type="match status" value="1"/>
</dbReference>
<gene>
    <name evidence="2" type="ORF">CFAM422_004768</name>
</gene>